<dbReference type="SUPFAM" id="SSF56219">
    <property type="entry name" value="DNase I-like"/>
    <property type="match status" value="1"/>
</dbReference>
<keyword evidence="3" id="KW-1185">Reference proteome</keyword>
<dbReference type="Proteomes" id="UP000823749">
    <property type="component" value="Chromosome 9"/>
</dbReference>
<reference evidence="2" key="1">
    <citation type="submission" date="2020-08" db="EMBL/GenBank/DDBJ databases">
        <title>Plant Genome Project.</title>
        <authorList>
            <person name="Zhang R.-G."/>
        </authorList>
    </citation>
    <scope>NUCLEOTIDE SEQUENCE</scope>
    <source>
        <strain evidence="2">WSP0</strain>
        <tissue evidence="2">Leaf</tissue>
    </source>
</reference>
<dbReference type="AlphaFoldDB" id="A0AAV6IUK1"/>
<evidence type="ECO:0000313" key="3">
    <source>
        <dbReference type="Proteomes" id="UP000823749"/>
    </source>
</evidence>
<dbReference type="PANTHER" id="PTHR33710">
    <property type="entry name" value="BNAC02G09200D PROTEIN"/>
    <property type="match status" value="1"/>
</dbReference>
<dbReference type="InterPro" id="IPR036691">
    <property type="entry name" value="Endo/exonu/phosph_ase_sf"/>
</dbReference>
<feature type="region of interest" description="Disordered" evidence="1">
    <location>
        <begin position="1"/>
        <end position="31"/>
    </location>
</feature>
<sequence>MEGGCGLSSRDQVKRGNHGDGERDMGKPVGGLDPFERGWGFGGVMVLWDSRVVEKVDVELGMFSASCLFKNVEDGFRWVFSGVYGPVINRHRGELWDELSAVAFGWGDPSCLGGGGGVGDFNVVRFPDGRMGCNSVSRDMRNFSDFINNLELVDPPHSGSRFTWFGAQENRCLSRIDRFLFSIAWEEHFSNVAQSADPSSRK</sequence>
<comment type="caution">
    <text evidence="2">The sequence shown here is derived from an EMBL/GenBank/DDBJ whole genome shotgun (WGS) entry which is preliminary data.</text>
</comment>
<accession>A0AAV6IUK1</accession>
<dbReference type="PANTHER" id="PTHR33710:SF71">
    <property type="entry name" value="ENDONUCLEASE_EXONUCLEASE_PHOSPHATASE DOMAIN-CONTAINING PROTEIN"/>
    <property type="match status" value="1"/>
</dbReference>
<protein>
    <submittedName>
        <fullName evidence="2">Uncharacterized protein</fullName>
    </submittedName>
</protein>
<dbReference type="EMBL" id="JACTNZ010000009">
    <property type="protein sequence ID" value="KAG5531625.1"/>
    <property type="molecule type" value="Genomic_DNA"/>
</dbReference>
<feature type="compositionally biased region" description="Basic and acidic residues" evidence="1">
    <location>
        <begin position="11"/>
        <end position="26"/>
    </location>
</feature>
<name>A0AAV6IUK1_9ERIC</name>
<dbReference type="Gene3D" id="3.60.10.10">
    <property type="entry name" value="Endonuclease/exonuclease/phosphatase"/>
    <property type="match status" value="1"/>
</dbReference>
<evidence type="ECO:0000313" key="2">
    <source>
        <dbReference type="EMBL" id="KAG5531625.1"/>
    </source>
</evidence>
<organism evidence="2 3">
    <name type="scientific">Rhododendron griersonianum</name>
    <dbReference type="NCBI Taxonomy" id="479676"/>
    <lineage>
        <taxon>Eukaryota</taxon>
        <taxon>Viridiplantae</taxon>
        <taxon>Streptophyta</taxon>
        <taxon>Embryophyta</taxon>
        <taxon>Tracheophyta</taxon>
        <taxon>Spermatophyta</taxon>
        <taxon>Magnoliopsida</taxon>
        <taxon>eudicotyledons</taxon>
        <taxon>Gunneridae</taxon>
        <taxon>Pentapetalae</taxon>
        <taxon>asterids</taxon>
        <taxon>Ericales</taxon>
        <taxon>Ericaceae</taxon>
        <taxon>Ericoideae</taxon>
        <taxon>Rhodoreae</taxon>
        <taxon>Rhododendron</taxon>
    </lineage>
</organism>
<proteinExistence type="predicted"/>
<gene>
    <name evidence="2" type="ORF">RHGRI_026294</name>
</gene>
<evidence type="ECO:0000256" key="1">
    <source>
        <dbReference type="SAM" id="MobiDB-lite"/>
    </source>
</evidence>